<keyword evidence="3" id="KW-1185">Reference proteome</keyword>
<dbReference type="GO" id="GO:0047372">
    <property type="term" value="F:monoacylglycerol lipase activity"/>
    <property type="evidence" value="ECO:0007669"/>
    <property type="project" value="TreeGrafter"/>
</dbReference>
<dbReference type="GO" id="GO:0046464">
    <property type="term" value="P:acylglycerol catabolic process"/>
    <property type="evidence" value="ECO:0007669"/>
    <property type="project" value="TreeGrafter"/>
</dbReference>
<evidence type="ECO:0000313" key="2">
    <source>
        <dbReference type="EMBL" id="GLQ02762.1"/>
    </source>
</evidence>
<dbReference type="InterPro" id="IPR000639">
    <property type="entry name" value="Epox_hydrolase-like"/>
</dbReference>
<protein>
    <submittedName>
        <fullName evidence="2">Epoxide hydrolase</fullName>
    </submittedName>
</protein>
<dbReference type="InterPro" id="IPR050266">
    <property type="entry name" value="AB_hydrolase_sf"/>
</dbReference>
<dbReference type="AlphaFoldDB" id="A0AA37W2J2"/>
<dbReference type="SUPFAM" id="SSF53474">
    <property type="entry name" value="alpha/beta-Hydrolases"/>
    <property type="match status" value="1"/>
</dbReference>
<proteinExistence type="predicted"/>
<accession>A0AA37W2J2</accession>
<dbReference type="InterPro" id="IPR029058">
    <property type="entry name" value="AB_hydrolase_fold"/>
</dbReference>
<evidence type="ECO:0000313" key="3">
    <source>
        <dbReference type="Proteomes" id="UP001161408"/>
    </source>
</evidence>
<dbReference type="EMBL" id="BSNE01000012">
    <property type="protein sequence ID" value="GLQ02762.1"/>
    <property type="molecule type" value="Genomic_DNA"/>
</dbReference>
<organism evidence="2 3">
    <name type="scientific">Pseudoalteromonas tetraodonis GFC</name>
    <dbReference type="NCBI Taxonomy" id="1315271"/>
    <lineage>
        <taxon>Bacteria</taxon>
        <taxon>Pseudomonadati</taxon>
        <taxon>Pseudomonadota</taxon>
        <taxon>Gammaproteobacteria</taxon>
        <taxon>Alteromonadales</taxon>
        <taxon>Pseudoalteromonadaceae</taxon>
        <taxon>Pseudoalteromonas</taxon>
    </lineage>
</organism>
<name>A0AA37W2J2_9GAMM</name>
<reference evidence="2" key="1">
    <citation type="journal article" date="2014" name="Int. J. Syst. Evol. Microbiol.">
        <title>Complete genome sequence of Corynebacterium casei LMG S-19264T (=DSM 44701T), isolated from a smear-ripened cheese.</title>
        <authorList>
            <consortium name="US DOE Joint Genome Institute (JGI-PGF)"/>
            <person name="Walter F."/>
            <person name="Albersmeier A."/>
            <person name="Kalinowski J."/>
            <person name="Ruckert C."/>
        </authorList>
    </citation>
    <scope>NUCLEOTIDE SEQUENCE</scope>
    <source>
        <strain evidence="2">NBRC 103034</strain>
    </source>
</reference>
<reference evidence="2" key="2">
    <citation type="submission" date="2023-01" db="EMBL/GenBank/DDBJ databases">
        <title>Draft genome sequence of Pseudoalteromonas tetraodonis strain NBRC 103034.</title>
        <authorList>
            <person name="Sun Q."/>
            <person name="Mori K."/>
        </authorList>
    </citation>
    <scope>NUCLEOTIDE SEQUENCE</scope>
    <source>
        <strain evidence="2">NBRC 103034</strain>
    </source>
</reference>
<dbReference type="RefSeq" id="WP_096038399.1">
    <property type="nucleotide sequence ID" value="NZ_BJXY01000001.1"/>
</dbReference>
<dbReference type="PRINTS" id="PR00412">
    <property type="entry name" value="EPOXHYDRLASE"/>
</dbReference>
<dbReference type="GO" id="GO:0016020">
    <property type="term" value="C:membrane"/>
    <property type="evidence" value="ECO:0007669"/>
    <property type="project" value="TreeGrafter"/>
</dbReference>
<dbReference type="PANTHER" id="PTHR43798:SF33">
    <property type="entry name" value="HYDROLASE, PUTATIVE (AFU_ORTHOLOGUE AFUA_2G14860)-RELATED"/>
    <property type="match status" value="1"/>
</dbReference>
<dbReference type="Gene3D" id="3.40.50.1820">
    <property type="entry name" value="alpha/beta hydrolase"/>
    <property type="match status" value="1"/>
</dbReference>
<dbReference type="InterPro" id="IPR000073">
    <property type="entry name" value="AB_hydrolase_1"/>
</dbReference>
<dbReference type="PANTHER" id="PTHR43798">
    <property type="entry name" value="MONOACYLGLYCEROL LIPASE"/>
    <property type="match status" value="1"/>
</dbReference>
<comment type="caution">
    <text evidence="2">The sequence shown here is derived from an EMBL/GenBank/DDBJ whole genome shotgun (WGS) entry which is preliminary data.</text>
</comment>
<keyword evidence="2" id="KW-0378">Hydrolase</keyword>
<dbReference type="Pfam" id="PF00561">
    <property type="entry name" value="Abhydrolase_1"/>
    <property type="match status" value="1"/>
</dbReference>
<evidence type="ECO:0000259" key="1">
    <source>
        <dbReference type="Pfam" id="PF00561"/>
    </source>
</evidence>
<dbReference type="Proteomes" id="UP001161408">
    <property type="component" value="Unassembled WGS sequence"/>
</dbReference>
<feature type="domain" description="AB hydrolase-1" evidence="1">
    <location>
        <begin position="43"/>
        <end position="282"/>
    </location>
</feature>
<sequence length="301" mass="34576">MNVISNTTIITDSLASWHKSQSTFQFQGHDIAYHVQGEEGAPCLLLIHGYPTASWDWHNQWAALTQHFKVFTLDMLGFGFSDKPKNSRYTISMQADLLTHFLQLFNVKAAHILSHDYGDTVAQELLARSNLNEPYAIKIQSVCFLNGGLFPETHKPVLLQKLLLSPLGGFVSRLANYKSFKRNFDNICSIPLAEKELNELWQLIEYKQGKPVMAKLIYYITERKLHRARWVGALQHAEIPMRLICGMDDPVSGRHMVKRYRELITNSDIIELEGVGHYPQLEQANQVIKCFIEFHRLKVTH</sequence>
<gene>
    <name evidence="2" type="ORF">GCM10007914_16430</name>
</gene>